<dbReference type="AlphaFoldDB" id="A0A0K0Y3C6"/>
<keyword evidence="2" id="KW-0238">DNA-binding</keyword>
<evidence type="ECO:0000313" key="6">
    <source>
        <dbReference type="Proteomes" id="UP000067444"/>
    </source>
</evidence>
<dbReference type="Pfam" id="PF00392">
    <property type="entry name" value="GntR"/>
    <property type="match status" value="1"/>
</dbReference>
<keyword evidence="6" id="KW-1185">Reference proteome</keyword>
<dbReference type="InterPro" id="IPR036390">
    <property type="entry name" value="WH_DNA-bd_sf"/>
</dbReference>
<dbReference type="SUPFAM" id="SSF46785">
    <property type="entry name" value="Winged helix' DNA-binding domain"/>
    <property type="match status" value="1"/>
</dbReference>
<dbReference type="PANTHER" id="PTHR43537:SF5">
    <property type="entry name" value="UXU OPERON TRANSCRIPTIONAL REGULATOR"/>
    <property type="match status" value="1"/>
</dbReference>
<name>A0A0K0Y3C6_9RHOB</name>
<organism evidence="5 6">
    <name type="scientific">Octadecabacter temperatus</name>
    <dbReference type="NCBI Taxonomy" id="1458307"/>
    <lineage>
        <taxon>Bacteria</taxon>
        <taxon>Pseudomonadati</taxon>
        <taxon>Pseudomonadota</taxon>
        <taxon>Alphaproteobacteria</taxon>
        <taxon>Rhodobacterales</taxon>
        <taxon>Roseobacteraceae</taxon>
        <taxon>Octadecabacter</taxon>
    </lineage>
</organism>
<gene>
    <name evidence="5" type="primary">lldR_1</name>
    <name evidence="5" type="ORF">OSB_08110</name>
</gene>
<dbReference type="STRING" id="1458307.OSB_08110"/>
<dbReference type="SMART" id="SM00895">
    <property type="entry name" value="FCD"/>
    <property type="match status" value="1"/>
</dbReference>
<dbReference type="KEGG" id="otm:OSB_08110"/>
<keyword evidence="3" id="KW-0804">Transcription</keyword>
<dbReference type="EMBL" id="CP012160">
    <property type="protein sequence ID" value="AKS45372.1"/>
    <property type="molecule type" value="Genomic_DNA"/>
</dbReference>
<accession>A0A0K0Y3C6</accession>
<dbReference type="GO" id="GO:0003677">
    <property type="term" value="F:DNA binding"/>
    <property type="evidence" value="ECO:0007669"/>
    <property type="project" value="UniProtKB-KW"/>
</dbReference>
<evidence type="ECO:0000256" key="1">
    <source>
        <dbReference type="ARBA" id="ARBA00023015"/>
    </source>
</evidence>
<feature type="domain" description="HTH gntR-type" evidence="4">
    <location>
        <begin position="1"/>
        <end position="50"/>
    </location>
</feature>
<dbReference type="Gene3D" id="1.20.120.530">
    <property type="entry name" value="GntR ligand-binding domain-like"/>
    <property type="match status" value="1"/>
</dbReference>
<proteinExistence type="predicted"/>
<keyword evidence="1" id="KW-0805">Transcription regulation</keyword>
<dbReference type="Proteomes" id="UP000067444">
    <property type="component" value="Chromosome"/>
</dbReference>
<dbReference type="InterPro" id="IPR008920">
    <property type="entry name" value="TF_FadR/GntR_C"/>
</dbReference>
<dbReference type="InterPro" id="IPR000524">
    <property type="entry name" value="Tscrpt_reg_HTH_GntR"/>
</dbReference>
<dbReference type="InterPro" id="IPR011711">
    <property type="entry name" value="GntR_C"/>
</dbReference>
<dbReference type="SUPFAM" id="SSF48008">
    <property type="entry name" value="GntR ligand-binding domain-like"/>
    <property type="match status" value="1"/>
</dbReference>
<dbReference type="PROSITE" id="PS50949">
    <property type="entry name" value="HTH_GNTR"/>
    <property type="match status" value="1"/>
</dbReference>
<reference evidence="5 6" key="1">
    <citation type="journal article" date="2015" name="Genome Announc.">
        <title>Closed Genome Sequence of Octadecabacter temperatus SB1, the First Mesophilic Species of the Genus Octadecabacter.</title>
        <authorList>
            <person name="Voget S."/>
            <person name="Billerbeck S."/>
            <person name="Simon M."/>
            <person name="Daniel R."/>
        </authorList>
    </citation>
    <scope>NUCLEOTIDE SEQUENCE [LARGE SCALE GENOMIC DNA]</scope>
    <source>
        <strain evidence="5 6">SB1</strain>
    </source>
</reference>
<dbReference type="Pfam" id="PF07729">
    <property type="entry name" value="FCD"/>
    <property type="match status" value="1"/>
</dbReference>
<evidence type="ECO:0000259" key="4">
    <source>
        <dbReference type="PROSITE" id="PS50949"/>
    </source>
</evidence>
<dbReference type="InterPro" id="IPR036388">
    <property type="entry name" value="WH-like_DNA-bd_sf"/>
</dbReference>
<dbReference type="Gene3D" id="1.10.10.10">
    <property type="entry name" value="Winged helix-like DNA-binding domain superfamily/Winged helix DNA-binding domain"/>
    <property type="match status" value="1"/>
</dbReference>
<evidence type="ECO:0000256" key="3">
    <source>
        <dbReference type="ARBA" id="ARBA00023163"/>
    </source>
</evidence>
<evidence type="ECO:0000256" key="2">
    <source>
        <dbReference type="ARBA" id="ARBA00023125"/>
    </source>
</evidence>
<dbReference type="PRINTS" id="PR00035">
    <property type="entry name" value="HTHGNTR"/>
</dbReference>
<dbReference type="PANTHER" id="PTHR43537">
    <property type="entry name" value="TRANSCRIPTIONAL REGULATOR, GNTR FAMILY"/>
    <property type="match status" value="1"/>
</dbReference>
<protein>
    <submittedName>
        <fullName evidence="5">Putative L-lactate dehydrogenase operon regulatory protein</fullName>
    </submittedName>
</protein>
<sequence>MKEGARLPAERELAQTLCISRAELRKAMFVLEVEGRVERIVGRGTFLAKRAAVAKKSTVNARINELAERTGPYEAMTARIAIEPELASLAAIHASSRQLRDIADLAAAMKTAETWSKYEKLDSDFHDMIARASGNSLLHEVHSVINQVRMVVVWRRLSTPQEMPSKDYHSFTEHDAIVHALEQRDSSAAKKAMRKHLKSTLDTIQADDED</sequence>
<dbReference type="GO" id="GO:0003700">
    <property type="term" value="F:DNA-binding transcription factor activity"/>
    <property type="evidence" value="ECO:0007669"/>
    <property type="project" value="InterPro"/>
</dbReference>
<evidence type="ECO:0000313" key="5">
    <source>
        <dbReference type="EMBL" id="AKS45372.1"/>
    </source>
</evidence>